<keyword evidence="8" id="KW-1185">Reference proteome</keyword>
<evidence type="ECO:0000313" key="7">
    <source>
        <dbReference type="EMBL" id="KAF7823466.1"/>
    </source>
</evidence>
<dbReference type="Gene3D" id="1.20.1250.20">
    <property type="entry name" value="MFS general substrate transporter like domains"/>
    <property type="match status" value="1"/>
</dbReference>
<evidence type="ECO:0000256" key="4">
    <source>
        <dbReference type="ARBA" id="ARBA00022989"/>
    </source>
</evidence>
<feature type="transmembrane region" description="Helical" evidence="6">
    <location>
        <begin position="34"/>
        <end position="61"/>
    </location>
</feature>
<dbReference type="InterPro" id="IPR036259">
    <property type="entry name" value="MFS_trans_sf"/>
</dbReference>
<dbReference type="PANTHER" id="PTHR11654">
    <property type="entry name" value="OLIGOPEPTIDE TRANSPORTER-RELATED"/>
    <property type="match status" value="1"/>
</dbReference>
<keyword evidence="3 6" id="KW-0812">Transmembrane</keyword>
<dbReference type="Pfam" id="PF00854">
    <property type="entry name" value="PTR2"/>
    <property type="match status" value="1"/>
</dbReference>
<dbReference type="OrthoDB" id="8904098at2759"/>
<dbReference type="Proteomes" id="UP000634136">
    <property type="component" value="Unassembled WGS sequence"/>
</dbReference>
<evidence type="ECO:0000256" key="2">
    <source>
        <dbReference type="ARBA" id="ARBA00005982"/>
    </source>
</evidence>
<sequence>MQGTALLALSATLKSLRPEPCDDGSNLCKPASKLQYSVLYLGLTLNTIGGSARFAITTLGANQFDKQDQNKFFNWYFINLYFTMFIGFTAIVYIEDNVSWGLGFGISAIANLIALVILLMGYGFYRHDVPRGRSPFLDLARVLVAAICKWKSNLSSRIEDYYGGQAHLPVIPEKRLRFFNRAALITEGDLGPNGSIAKPWRICTIQQVQDFKTLIGLLSVWSTTIFLSTPIAIQNNLTILQALTMDRHVGSHFKIPASSIVVAVQLSGAIFLILIDRIMLLPTTWWKLIGRSPPTHLQRVGAGHVFVVFGMMVSALIESKRLHVAHTRVHQSNNLAQSEEVVDMSVMWLCPQLVLVGIGEACFLPGLTTFFFQQFPESLKNTSNSMITMVVGISFFLSTAIIDLVRRVTDWLPNDLNHGGLNNLYWITPPRAPSPIFFKAASTFIFIKAVSGFSHLRLSGTTTSITTPLLATHSSSHCLSTLAQSPFKLMGSFAKLHRFLVSQMKYSAIMKKHLCSLTSCSIPLSSTQVEIGDTSNLRNQILPPAKIVGASYILLVCDRHSLAQHHRTRMVHLYGCLFFQELILWE</sequence>
<protein>
    <submittedName>
        <fullName evidence="7">Protein NRT1/ PTR FAMILY 2.6-like</fullName>
    </submittedName>
</protein>
<feature type="transmembrane region" description="Helical" evidence="6">
    <location>
        <begin position="100"/>
        <end position="125"/>
    </location>
</feature>
<keyword evidence="5 6" id="KW-0472">Membrane</keyword>
<reference evidence="7" key="1">
    <citation type="submission" date="2020-09" db="EMBL/GenBank/DDBJ databases">
        <title>Genome-Enabled Discovery of Anthraquinone Biosynthesis in Senna tora.</title>
        <authorList>
            <person name="Kang S.-H."/>
            <person name="Pandey R.P."/>
            <person name="Lee C.-M."/>
            <person name="Sim J.-S."/>
            <person name="Jeong J.-T."/>
            <person name="Choi B.-S."/>
            <person name="Jung M."/>
            <person name="Ginzburg D."/>
            <person name="Zhao K."/>
            <person name="Won S.Y."/>
            <person name="Oh T.-J."/>
            <person name="Yu Y."/>
            <person name="Kim N.-H."/>
            <person name="Lee O.R."/>
            <person name="Lee T.-H."/>
            <person name="Bashyal P."/>
            <person name="Kim T.-S."/>
            <person name="Lee W.-H."/>
            <person name="Kawkins C."/>
            <person name="Kim C.-K."/>
            <person name="Kim J.S."/>
            <person name="Ahn B.O."/>
            <person name="Rhee S.Y."/>
            <person name="Sohng J.K."/>
        </authorList>
    </citation>
    <scope>NUCLEOTIDE SEQUENCE</scope>
    <source>
        <tissue evidence="7">Leaf</tissue>
    </source>
</reference>
<comment type="caution">
    <text evidence="7">The sequence shown here is derived from an EMBL/GenBank/DDBJ whole genome shotgun (WGS) entry which is preliminary data.</text>
</comment>
<dbReference type="InterPro" id="IPR000109">
    <property type="entry name" value="POT_fam"/>
</dbReference>
<evidence type="ECO:0000256" key="1">
    <source>
        <dbReference type="ARBA" id="ARBA00004141"/>
    </source>
</evidence>
<feature type="transmembrane region" description="Helical" evidence="6">
    <location>
        <begin position="214"/>
        <end position="233"/>
    </location>
</feature>
<keyword evidence="4 6" id="KW-1133">Transmembrane helix</keyword>
<organism evidence="7 8">
    <name type="scientific">Senna tora</name>
    <dbReference type="NCBI Taxonomy" id="362788"/>
    <lineage>
        <taxon>Eukaryota</taxon>
        <taxon>Viridiplantae</taxon>
        <taxon>Streptophyta</taxon>
        <taxon>Embryophyta</taxon>
        <taxon>Tracheophyta</taxon>
        <taxon>Spermatophyta</taxon>
        <taxon>Magnoliopsida</taxon>
        <taxon>eudicotyledons</taxon>
        <taxon>Gunneridae</taxon>
        <taxon>Pentapetalae</taxon>
        <taxon>rosids</taxon>
        <taxon>fabids</taxon>
        <taxon>Fabales</taxon>
        <taxon>Fabaceae</taxon>
        <taxon>Caesalpinioideae</taxon>
        <taxon>Cassia clade</taxon>
        <taxon>Senna</taxon>
    </lineage>
</organism>
<comment type="subcellular location">
    <subcellularLocation>
        <location evidence="1">Membrane</location>
        <topology evidence="1">Multi-pass membrane protein</topology>
    </subcellularLocation>
</comment>
<evidence type="ECO:0000256" key="5">
    <source>
        <dbReference type="ARBA" id="ARBA00023136"/>
    </source>
</evidence>
<feature type="transmembrane region" description="Helical" evidence="6">
    <location>
        <begin position="353"/>
        <end position="372"/>
    </location>
</feature>
<dbReference type="GO" id="GO:0016020">
    <property type="term" value="C:membrane"/>
    <property type="evidence" value="ECO:0007669"/>
    <property type="project" value="UniProtKB-SubCell"/>
</dbReference>
<evidence type="ECO:0000256" key="3">
    <source>
        <dbReference type="ARBA" id="ARBA00022692"/>
    </source>
</evidence>
<evidence type="ECO:0000256" key="6">
    <source>
        <dbReference type="SAM" id="Phobius"/>
    </source>
</evidence>
<comment type="similarity">
    <text evidence="2">Belongs to the major facilitator superfamily. Proton-dependent oligopeptide transporter (POT/PTR) (TC 2.A.17) family.</text>
</comment>
<dbReference type="GO" id="GO:0022857">
    <property type="term" value="F:transmembrane transporter activity"/>
    <property type="evidence" value="ECO:0007669"/>
    <property type="project" value="InterPro"/>
</dbReference>
<proteinExistence type="inferred from homology"/>
<evidence type="ECO:0000313" key="8">
    <source>
        <dbReference type="Proteomes" id="UP000634136"/>
    </source>
</evidence>
<dbReference type="AlphaFoldDB" id="A0A834TMA8"/>
<accession>A0A834TMA8</accession>
<dbReference type="SUPFAM" id="SSF103473">
    <property type="entry name" value="MFS general substrate transporter"/>
    <property type="match status" value="1"/>
</dbReference>
<feature type="transmembrane region" description="Helical" evidence="6">
    <location>
        <begin position="384"/>
        <end position="405"/>
    </location>
</feature>
<feature type="transmembrane region" description="Helical" evidence="6">
    <location>
        <begin position="253"/>
        <end position="275"/>
    </location>
</feature>
<dbReference type="EMBL" id="JAAIUW010000007">
    <property type="protein sequence ID" value="KAF7823466.1"/>
    <property type="molecule type" value="Genomic_DNA"/>
</dbReference>
<gene>
    <name evidence="7" type="ORF">G2W53_021610</name>
</gene>
<name>A0A834TMA8_9FABA</name>
<feature type="transmembrane region" description="Helical" evidence="6">
    <location>
        <begin position="73"/>
        <end position="94"/>
    </location>
</feature>